<protein>
    <submittedName>
        <fullName evidence="1">SRPBCC family protein</fullName>
    </submittedName>
</protein>
<keyword evidence="2" id="KW-1185">Reference proteome</keyword>
<gene>
    <name evidence="1" type="ORF">NBM05_05090</name>
</gene>
<dbReference type="RefSeq" id="WP_254165597.1">
    <property type="nucleotide sequence ID" value="NZ_JANAFB010000008.1"/>
</dbReference>
<evidence type="ECO:0000313" key="1">
    <source>
        <dbReference type="EMBL" id="MCP3425409.1"/>
    </source>
</evidence>
<reference evidence="1" key="1">
    <citation type="submission" date="2022-06" db="EMBL/GenBank/DDBJ databases">
        <title>Rothia sp. isolated from sandalwood seedling.</title>
        <authorList>
            <person name="Tuikhar N."/>
            <person name="Kirdat K."/>
            <person name="Thorat V."/>
            <person name="Swetha P."/>
            <person name="Padma S."/>
            <person name="Sundararaj R."/>
            <person name="Yadav A."/>
        </authorList>
    </citation>
    <scope>NUCLEOTIDE SEQUENCE</scope>
    <source>
        <strain evidence="1">AR01</strain>
    </source>
</reference>
<name>A0A9X2KI26_9MICC</name>
<dbReference type="InterPro" id="IPR019587">
    <property type="entry name" value="Polyketide_cyclase/dehydratase"/>
</dbReference>
<dbReference type="Pfam" id="PF10604">
    <property type="entry name" value="Polyketide_cyc2"/>
    <property type="match status" value="1"/>
</dbReference>
<accession>A0A9X2KI26</accession>
<proteinExistence type="predicted"/>
<dbReference type="Gene3D" id="3.30.530.20">
    <property type="match status" value="1"/>
</dbReference>
<dbReference type="EMBL" id="JANAFB010000008">
    <property type="protein sequence ID" value="MCP3425409.1"/>
    <property type="molecule type" value="Genomic_DNA"/>
</dbReference>
<organism evidence="1 2">
    <name type="scientific">Rothia santali</name>
    <dbReference type="NCBI Taxonomy" id="2949643"/>
    <lineage>
        <taxon>Bacteria</taxon>
        <taxon>Bacillati</taxon>
        <taxon>Actinomycetota</taxon>
        <taxon>Actinomycetes</taxon>
        <taxon>Micrococcales</taxon>
        <taxon>Micrococcaceae</taxon>
        <taxon>Rothia</taxon>
    </lineage>
</organism>
<dbReference type="InterPro" id="IPR023393">
    <property type="entry name" value="START-like_dom_sf"/>
</dbReference>
<evidence type="ECO:0000313" key="2">
    <source>
        <dbReference type="Proteomes" id="UP001139502"/>
    </source>
</evidence>
<comment type="caution">
    <text evidence="1">The sequence shown here is derived from an EMBL/GenBank/DDBJ whole genome shotgun (WGS) entry which is preliminary data.</text>
</comment>
<dbReference type="Proteomes" id="UP001139502">
    <property type="component" value="Unassembled WGS sequence"/>
</dbReference>
<sequence>MTGSEEFIRTTRLIEASPAAIFEVLRDPERHPETEPGHWVREAIDPAPLTEVGQVFGMNMYLEQAGGPYVMHNRVAEIEPDRVIAWQPGQLDDDGRLDLGGWLWRYELAPVEGGTVVALTYDWSRVPQRTREEFGGRMPPFDPSLFDESLEALARAVDG</sequence>
<dbReference type="SUPFAM" id="SSF55961">
    <property type="entry name" value="Bet v1-like"/>
    <property type="match status" value="1"/>
</dbReference>
<dbReference type="AlphaFoldDB" id="A0A9X2KI26"/>